<evidence type="ECO:0000313" key="2">
    <source>
        <dbReference type="EMBL" id="SIM88111.1"/>
    </source>
</evidence>
<sequence length="484" mass="52356">MAPFLTLDGDPDPEIEYGEPPGLAGAGLSLRSPDLLRHFWPNAGPHPQTAGRTASGSSYSLLPVWRRQRSWDAVDWSSVQHAYGQAVEVPDLLGRLRSRDREARRSAYQGLFDLLVHQGSRYEASAVATPFLVEIVADPKAPDRFAACQVLAAIAVGDESSWLIDRPDVAKARREVERQAHLTRAQLEQKQADWAAAGSTDHERRARARRNEFSDVESDRDAARWQIAAYDAARAGVPAYLAALASPETPVRLHAAHLLAWFPEERESIAPALAHLIGAEPQPMVTAAASVAAGLCGGADDPELVNALSARRGSDNRGERWSVVLGLARLVSRPDRPLIEELYACLFGAVGPVPYWPMLNGDMATFAALTIRDLDPAVAPDRVQTLVDRLNAPADDTDRYLLLRAALDTAFLTGPIADGTAFTDLDADQRTAVAGLQHSGILNDGAMVSMLLDAYNLPRDEAAMTRWCDSDSDHESGCAPGSQA</sequence>
<name>A0A1N5WS45_9ACTN</name>
<dbReference type="AlphaFoldDB" id="A0A1N5WS45"/>
<dbReference type="SUPFAM" id="SSF48371">
    <property type="entry name" value="ARM repeat"/>
    <property type="match status" value="1"/>
</dbReference>
<evidence type="ECO:0000313" key="3">
    <source>
        <dbReference type="Proteomes" id="UP000185124"/>
    </source>
</evidence>
<keyword evidence="3" id="KW-1185">Reference proteome</keyword>
<accession>A0A1N5WS45</accession>
<feature type="region of interest" description="Disordered" evidence="1">
    <location>
        <begin position="188"/>
        <end position="212"/>
    </location>
</feature>
<dbReference type="Gene3D" id="1.25.10.10">
    <property type="entry name" value="Leucine-rich Repeat Variant"/>
    <property type="match status" value="1"/>
</dbReference>
<feature type="region of interest" description="Disordered" evidence="1">
    <location>
        <begin position="1"/>
        <end position="23"/>
    </location>
</feature>
<evidence type="ECO:0000256" key="1">
    <source>
        <dbReference type="SAM" id="MobiDB-lite"/>
    </source>
</evidence>
<reference evidence="3" key="1">
    <citation type="submission" date="2016-12" db="EMBL/GenBank/DDBJ databases">
        <authorList>
            <person name="Varghese N."/>
            <person name="Submissions S."/>
        </authorList>
    </citation>
    <scope>NUCLEOTIDE SEQUENCE [LARGE SCALE GENOMIC DNA]</scope>
    <source>
        <strain evidence="3">DSM 45599</strain>
    </source>
</reference>
<dbReference type="EMBL" id="FSQT01000001">
    <property type="protein sequence ID" value="SIM88111.1"/>
    <property type="molecule type" value="Genomic_DNA"/>
</dbReference>
<gene>
    <name evidence="2" type="ORF">SAMN04489832_2716</name>
</gene>
<dbReference type="InterPro" id="IPR016024">
    <property type="entry name" value="ARM-type_fold"/>
</dbReference>
<dbReference type="STRING" id="709881.SAMN04489832_2716"/>
<organism evidence="2 3">
    <name type="scientific">Micromonospora cremea</name>
    <dbReference type="NCBI Taxonomy" id="709881"/>
    <lineage>
        <taxon>Bacteria</taxon>
        <taxon>Bacillati</taxon>
        <taxon>Actinomycetota</taxon>
        <taxon>Actinomycetes</taxon>
        <taxon>Micromonosporales</taxon>
        <taxon>Micromonosporaceae</taxon>
        <taxon>Micromonospora</taxon>
    </lineage>
</organism>
<feature type="compositionally biased region" description="Basic and acidic residues" evidence="1">
    <location>
        <begin position="200"/>
        <end position="212"/>
    </location>
</feature>
<evidence type="ECO:0008006" key="4">
    <source>
        <dbReference type="Google" id="ProtNLM"/>
    </source>
</evidence>
<dbReference type="Proteomes" id="UP000185124">
    <property type="component" value="Unassembled WGS sequence"/>
</dbReference>
<proteinExistence type="predicted"/>
<protein>
    <recommendedName>
        <fullName evidence="4">HEAT repeat-containing protein</fullName>
    </recommendedName>
</protein>
<dbReference type="InterPro" id="IPR011989">
    <property type="entry name" value="ARM-like"/>
</dbReference>